<gene>
    <name evidence="2" type="ORF">BDK89_3137</name>
</gene>
<dbReference type="SUPFAM" id="SSF141571">
    <property type="entry name" value="Pentapeptide repeat-like"/>
    <property type="match status" value="1"/>
</dbReference>
<dbReference type="Gene3D" id="1.20.120.450">
    <property type="entry name" value="dinb family like domain"/>
    <property type="match status" value="1"/>
</dbReference>
<dbReference type="InterPro" id="IPR024775">
    <property type="entry name" value="DinB-like"/>
</dbReference>
<keyword evidence="3" id="KW-1185">Reference proteome</keyword>
<organism evidence="2 3">
    <name type="scientific">Ilumatobacter fluminis</name>
    <dbReference type="NCBI Taxonomy" id="467091"/>
    <lineage>
        <taxon>Bacteria</taxon>
        <taxon>Bacillati</taxon>
        <taxon>Actinomycetota</taxon>
        <taxon>Acidimicrobiia</taxon>
        <taxon>Acidimicrobiales</taxon>
        <taxon>Ilumatobacteraceae</taxon>
        <taxon>Ilumatobacter</taxon>
    </lineage>
</organism>
<dbReference type="Proteomes" id="UP000294558">
    <property type="component" value="Unassembled WGS sequence"/>
</dbReference>
<dbReference type="InterPro" id="IPR034660">
    <property type="entry name" value="DinB/YfiT-like"/>
</dbReference>
<accession>A0A4R7I1S7</accession>
<proteinExistence type="predicted"/>
<evidence type="ECO:0000313" key="2">
    <source>
        <dbReference type="EMBL" id="TDT17527.1"/>
    </source>
</evidence>
<dbReference type="Pfam" id="PF12867">
    <property type="entry name" value="DinB_2"/>
    <property type="match status" value="1"/>
</dbReference>
<protein>
    <submittedName>
        <fullName evidence="2">DinB family protein</fullName>
    </submittedName>
</protein>
<evidence type="ECO:0000313" key="3">
    <source>
        <dbReference type="Proteomes" id="UP000294558"/>
    </source>
</evidence>
<reference evidence="2 3" key="1">
    <citation type="submission" date="2019-03" db="EMBL/GenBank/DDBJ databases">
        <title>Sequencing the genomes of 1000 actinobacteria strains.</title>
        <authorList>
            <person name="Klenk H.-P."/>
        </authorList>
    </citation>
    <scope>NUCLEOTIDE SEQUENCE [LARGE SCALE GENOMIC DNA]</scope>
    <source>
        <strain evidence="2 3">DSM 18936</strain>
    </source>
</reference>
<name>A0A4R7I1S7_9ACTN</name>
<dbReference type="AlphaFoldDB" id="A0A4R7I1S7"/>
<comment type="caution">
    <text evidence="2">The sequence shown here is derived from an EMBL/GenBank/DDBJ whole genome shotgun (WGS) entry which is preliminary data.</text>
</comment>
<feature type="domain" description="DinB-like" evidence="1">
    <location>
        <begin position="94"/>
        <end position="235"/>
    </location>
</feature>
<dbReference type="EMBL" id="SOAU01000001">
    <property type="protein sequence ID" value="TDT17527.1"/>
    <property type="molecule type" value="Genomic_DNA"/>
</dbReference>
<sequence length="244" mass="27498">MTTSSESGDFEGQAFARTSFRGATFRSCDLSGVTMRAVDANGLDIDGHDIPFGSLFVNGVDVVPLVEAELNRRYPGRELQHAETPDGLREGWVAAQAAWAGVVSETPVELRDARVDDEWSLAQTLRHMVLVTDAWLRGGIMRIEQPFHEIGQIFSSAERMGFDMTIFRTDEPSFDEIMAARAERQQMVTDFLADVTPELLAEERDNPWDRDGDWHPSVGDCVRVILEEEWAHLRYAQRDLALLR</sequence>
<dbReference type="OrthoDB" id="3542438at2"/>
<dbReference type="SUPFAM" id="SSF109854">
    <property type="entry name" value="DinB/YfiT-like putative metalloenzymes"/>
    <property type="match status" value="1"/>
</dbReference>
<dbReference type="RefSeq" id="WP_133869813.1">
    <property type="nucleotide sequence ID" value="NZ_SOAU01000001.1"/>
</dbReference>
<evidence type="ECO:0000259" key="1">
    <source>
        <dbReference type="Pfam" id="PF12867"/>
    </source>
</evidence>